<dbReference type="InterPro" id="IPR003660">
    <property type="entry name" value="HAMP_dom"/>
</dbReference>
<evidence type="ECO:0000256" key="9">
    <source>
        <dbReference type="PROSITE-ProRule" id="PRU00284"/>
    </source>
</evidence>
<evidence type="ECO:0000313" key="15">
    <source>
        <dbReference type="Proteomes" id="UP000007254"/>
    </source>
</evidence>
<organism evidence="14 15">
    <name type="scientific">Winmispira thermophila (strain ATCC 700085 / DSM 6578 / Z-1203)</name>
    <name type="common">Spirochaeta thermophila</name>
    <dbReference type="NCBI Taxonomy" id="869211"/>
    <lineage>
        <taxon>Bacteria</taxon>
        <taxon>Pseudomonadati</taxon>
        <taxon>Spirochaetota</taxon>
        <taxon>Spirochaetia</taxon>
        <taxon>Winmispirales</taxon>
        <taxon>Winmispiraceae</taxon>
        <taxon>Winmispira</taxon>
    </lineage>
</organism>
<feature type="transmembrane region" description="Helical" evidence="11">
    <location>
        <begin position="18"/>
        <end position="37"/>
    </location>
</feature>
<gene>
    <name evidence="14" type="ordered locus">Spith_0375</name>
</gene>
<keyword evidence="2" id="KW-1003">Cell membrane</keyword>
<dbReference type="OrthoDB" id="332024at2"/>
<name>G0GE28_WINT7</name>
<dbReference type="InterPro" id="IPR033479">
    <property type="entry name" value="dCache_1"/>
</dbReference>
<keyword evidence="4 11" id="KW-0812">Transmembrane</keyword>
<dbReference type="GO" id="GO:0007165">
    <property type="term" value="P:signal transduction"/>
    <property type="evidence" value="ECO:0007669"/>
    <property type="project" value="UniProtKB-KW"/>
</dbReference>
<dbReference type="Proteomes" id="UP000007254">
    <property type="component" value="Chromosome"/>
</dbReference>
<dbReference type="Pfam" id="PF00015">
    <property type="entry name" value="MCPsignal"/>
    <property type="match status" value="1"/>
</dbReference>
<evidence type="ECO:0000256" key="2">
    <source>
        <dbReference type="ARBA" id="ARBA00022475"/>
    </source>
</evidence>
<evidence type="ECO:0000256" key="4">
    <source>
        <dbReference type="ARBA" id="ARBA00022692"/>
    </source>
</evidence>
<dbReference type="PANTHER" id="PTHR32089:SF112">
    <property type="entry name" value="LYSOZYME-LIKE PROTEIN-RELATED"/>
    <property type="match status" value="1"/>
</dbReference>
<protein>
    <submittedName>
        <fullName evidence="14">Methyl-accepting chemotaxis sensory transducer with Cache sensor</fullName>
    </submittedName>
</protein>
<dbReference type="PROSITE" id="PS50111">
    <property type="entry name" value="CHEMOTAXIS_TRANSDUC_2"/>
    <property type="match status" value="1"/>
</dbReference>
<dbReference type="PANTHER" id="PTHR32089">
    <property type="entry name" value="METHYL-ACCEPTING CHEMOTAXIS PROTEIN MCPB"/>
    <property type="match status" value="1"/>
</dbReference>
<evidence type="ECO:0000259" key="12">
    <source>
        <dbReference type="PROSITE" id="PS50111"/>
    </source>
</evidence>
<dbReference type="GO" id="GO:0005886">
    <property type="term" value="C:plasma membrane"/>
    <property type="evidence" value="ECO:0007669"/>
    <property type="project" value="UniProtKB-SubCell"/>
</dbReference>
<dbReference type="HOGENOM" id="CLU_000445_107_19_12"/>
<dbReference type="SUPFAM" id="SSF58104">
    <property type="entry name" value="Methyl-accepting chemotaxis protein (MCP) signaling domain"/>
    <property type="match status" value="1"/>
</dbReference>
<evidence type="ECO:0000256" key="1">
    <source>
        <dbReference type="ARBA" id="ARBA00004651"/>
    </source>
</evidence>
<comment type="subcellular location">
    <subcellularLocation>
        <location evidence="1">Cell membrane</location>
        <topology evidence="1">Multi-pass membrane protein</topology>
    </subcellularLocation>
</comment>
<keyword evidence="5 11" id="KW-1133">Transmembrane helix</keyword>
<dbReference type="Gene3D" id="6.10.340.10">
    <property type="match status" value="1"/>
</dbReference>
<keyword evidence="15" id="KW-1185">Reference proteome</keyword>
<dbReference type="Pfam" id="PF02743">
    <property type="entry name" value="dCache_1"/>
    <property type="match status" value="1"/>
</dbReference>
<dbReference type="AlphaFoldDB" id="G0GE28"/>
<dbReference type="SMART" id="SM00283">
    <property type="entry name" value="MA"/>
    <property type="match status" value="1"/>
</dbReference>
<evidence type="ECO:0000259" key="13">
    <source>
        <dbReference type="PROSITE" id="PS50885"/>
    </source>
</evidence>
<keyword evidence="6 11" id="KW-0472">Membrane</keyword>
<evidence type="ECO:0000256" key="6">
    <source>
        <dbReference type="ARBA" id="ARBA00023136"/>
    </source>
</evidence>
<evidence type="ECO:0000313" key="14">
    <source>
        <dbReference type="EMBL" id="AEJ60660.1"/>
    </source>
</evidence>
<evidence type="ECO:0000256" key="11">
    <source>
        <dbReference type="SAM" id="Phobius"/>
    </source>
</evidence>
<feature type="domain" description="HAMP" evidence="13">
    <location>
        <begin position="308"/>
        <end position="360"/>
    </location>
</feature>
<keyword evidence="10" id="KW-0175">Coiled coil</keyword>
<feature type="coiled-coil region" evidence="10">
    <location>
        <begin position="635"/>
        <end position="687"/>
    </location>
</feature>
<dbReference type="RefSeq" id="WP_014624058.1">
    <property type="nucleotide sequence ID" value="NC_017583.1"/>
</dbReference>
<evidence type="ECO:0000256" key="8">
    <source>
        <dbReference type="ARBA" id="ARBA00029447"/>
    </source>
</evidence>
<dbReference type="GO" id="GO:0006935">
    <property type="term" value="P:chemotaxis"/>
    <property type="evidence" value="ECO:0007669"/>
    <property type="project" value="UniProtKB-KW"/>
</dbReference>
<keyword evidence="3" id="KW-0145">Chemotaxis</keyword>
<evidence type="ECO:0000256" key="3">
    <source>
        <dbReference type="ARBA" id="ARBA00022500"/>
    </source>
</evidence>
<dbReference type="InterPro" id="IPR004089">
    <property type="entry name" value="MCPsignal_dom"/>
</dbReference>
<dbReference type="Gene3D" id="1.10.287.950">
    <property type="entry name" value="Methyl-accepting chemotaxis protein"/>
    <property type="match status" value="1"/>
</dbReference>
<dbReference type="CDD" id="cd12912">
    <property type="entry name" value="PDC2_MCP_like"/>
    <property type="match status" value="1"/>
</dbReference>
<dbReference type="KEGG" id="stq:Spith_0375"/>
<dbReference type="STRING" id="869211.Spith_0375"/>
<accession>G0GE28</accession>
<proteinExistence type="inferred from homology"/>
<keyword evidence="7 9" id="KW-0807">Transducer</keyword>
<feature type="domain" description="Methyl-accepting transducer" evidence="12">
    <location>
        <begin position="407"/>
        <end position="629"/>
    </location>
</feature>
<reference evidence="14 15" key="1">
    <citation type="submission" date="2011-06" db="EMBL/GenBank/DDBJ databases">
        <title>The complete genome of Spirochaeta thermophila DSM 6578.</title>
        <authorList>
            <consortium name="US DOE Joint Genome Institute (JGI-PGF)"/>
            <person name="Lucas S."/>
            <person name="Lapidus A."/>
            <person name="Bruce D."/>
            <person name="Goodwin L."/>
            <person name="Pitluck S."/>
            <person name="Peters L."/>
            <person name="Kyrpides N."/>
            <person name="Mavromatis K."/>
            <person name="Ivanova N."/>
            <person name="Mikailova N."/>
            <person name="Pagani I."/>
            <person name="Chertkov O."/>
            <person name="Detter J.C."/>
            <person name="Tapia R."/>
            <person name="Han C."/>
            <person name="Land M."/>
            <person name="Hauser L."/>
            <person name="Markowitz V."/>
            <person name="Cheng J.-F."/>
            <person name="Hugenholtz P."/>
            <person name="Woyke T."/>
            <person name="Wu D."/>
            <person name="Spring S."/>
            <person name="Merkhoffer B."/>
            <person name="Schneider S."/>
            <person name="Klenk H.-P."/>
            <person name="Eisen J.A."/>
        </authorList>
    </citation>
    <scope>NUCLEOTIDE SEQUENCE [LARGE SCALE GENOMIC DNA]</scope>
    <source>
        <strain evidence="15">ATCC 700085 / DSM 6578 / Z-1203</strain>
    </source>
</reference>
<dbReference type="PROSITE" id="PS50885">
    <property type="entry name" value="HAMP"/>
    <property type="match status" value="1"/>
</dbReference>
<dbReference type="SMART" id="SM00304">
    <property type="entry name" value="HAMP"/>
    <property type="match status" value="1"/>
</dbReference>
<sequence>MNTNLTHGAPRGYLSRRLVLLLSLIMGAFFIGLFVFWGHQASEYVLSLQLQDMLNTTDQASETIELFMGGLRVRLAEEAEDDEVQEAFSEGDVEELRKIASEVMAEEGRFFADVVIYGADATPVVGEARGVRFDPLEIRNQALIKKEPILIPGAVLLQEGRPGMMLVTPVLRDGELLGFLGAFVDISNFYTLFFSENVFGRTGYLYIVDGEGRIIAHPNSALLLSDISQTELFQQLYKRNIKSGTLRRGGEAIAYSWVLYHDIPWLVVGVARSAELLEGMFRILALGGVGALIALAVQGLLVVMVLRLLVVRRVRLLQQSIEKVSRGHLEVPPRIRGRDEMAFMLNLFSGFVERIRRTVGRVQEEMSLVARSGGALAQAVDHTSHAVEDILSQLDRTSSDIEAQNTSIVETSSAVEQMARNIEMLSEAISRQSSSIEESATAVEQMVKNVEAIGRMGEALSDNFTTLQSASEEGKSGLQNLVQLAEVIRDTSKQLEEANRIISGVASETNILALNAAIEAAHAGEKGKGFAVVADEIRKLAEQTTNHSKRIRESIRDIRRAIEEMVGLSQASFSTFELILERLEGVASYIQQVGNALHEQRAGGTQILQALEEMRSITAQVKDGSHQMAEGNAHILDAAGRLNELTQRIEQAMKAIGGQSEEIEKVLDVLRKENAETQQSIARVQESLSFFVLENDEG</sequence>
<evidence type="ECO:0000256" key="7">
    <source>
        <dbReference type="ARBA" id="ARBA00023224"/>
    </source>
</evidence>
<dbReference type="EMBL" id="CP002903">
    <property type="protein sequence ID" value="AEJ60660.1"/>
    <property type="molecule type" value="Genomic_DNA"/>
</dbReference>
<evidence type="ECO:0000256" key="10">
    <source>
        <dbReference type="SAM" id="Coils"/>
    </source>
</evidence>
<feature type="transmembrane region" description="Helical" evidence="11">
    <location>
        <begin position="283"/>
        <end position="310"/>
    </location>
</feature>
<evidence type="ECO:0000256" key="5">
    <source>
        <dbReference type="ARBA" id="ARBA00022989"/>
    </source>
</evidence>
<comment type="similarity">
    <text evidence="8">Belongs to the methyl-accepting chemotaxis (MCP) protein family.</text>
</comment>
<dbReference type="Gene3D" id="3.30.450.20">
    <property type="entry name" value="PAS domain"/>
    <property type="match status" value="1"/>
</dbReference>